<comment type="caution">
    <text evidence="10">The sequence shown here is derived from an EMBL/GenBank/DDBJ whole genome shotgun (WGS) entry which is preliminary data.</text>
</comment>
<evidence type="ECO:0000259" key="9">
    <source>
        <dbReference type="Pfam" id="PF12704"/>
    </source>
</evidence>
<feature type="transmembrane region" description="Helical" evidence="7">
    <location>
        <begin position="376"/>
        <end position="395"/>
    </location>
</feature>
<dbReference type="InterPro" id="IPR050250">
    <property type="entry name" value="Macrolide_Exporter_MacB"/>
</dbReference>
<dbReference type="Pfam" id="PF02687">
    <property type="entry name" value="FtsX"/>
    <property type="match status" value="1"/>
</dbReference>
<dbReference type="GO" id="GO:0005886">
    <property type="term" value="C:plasma membrane"/>
    <property type="evidence" value="ECO:0007669"/>
    <property type="project" value="UniProtKB-SubCell"/>
</dbReference>
<dbReference type="InterPro" id="IPR003838">
    <property type="entry name" value="ABC3_permease_C"/>
</dbReference>
<evidence type="ECO:0000256" key="1">
    <source>
        <dbReference type="ARBA" id="ARBA00004651"/>
    </source>
</evidence>
<dbReference type="Proteomes" id="UP000554837">
    <property type="component" value="Unassembled WGS sequence"/>
</dbReference>
<evidence type="ECO:0000259" key="8">
    <source>
        <dbReference type="Pfam" id="PF02687"/>
    </source>
</evidence>
<feature type="transmembrane region" description="Helical" evidence="7">
    <location>
        <begin position="284"/>
        <end position="312"/>
    </location>
</feature>
<evidence type="ECO:0000256" key="3">
    <source>
        <dbReference type="ARBA" id="ARBA00022692"/>
    </source>
</evidence>
<dbReference type="Pfam" id="PF12704">
    <property type="entry name" value="MacB_PCD"/>
    <property type="match status" value="1"/>
</dbReference>
<keyword evidence="11" id="KW-1185">Reference proteome</keyword>
<dbReference type="EMBL" id="JACHHO010000001">
    <property type="protein sequence ID" value="MBB5203459.1"/>
    <property type="molecule type" value="Genomic_DNA"/>
</dbReference>
<dbReference type="OrthoDB" id="9770036at2"/>
<gene>
    <name evidence="10" type="ORF">HNQ51_000752</name>
</gene>
<protein>
    <submittedName>
        <fullName evidence="10">Putative ABC transport system permease protein</fullName>
    </submittedName>
</protein>
<keyword evidence="4 7" id="KW-1133">Transmembrane helix</keyword>
<comment type="subcellular location">
    <subcellularLocation>
        <location evidence="1">Cell membrane</location>
        <topology evidence="1">Multi-pass membrane protein</topology>
    </subcellularLocation>
</comment>
<keyword evidence="2" id="KW-1003">Cell membrane</keyword>
<organism evidence="10 11">
    <name type="scientific">Inhella inkyongensis</name>
    <dbReference type="NCBI Taxonomy" id="392593"/>
    <lineage>
        <taxon>Bacteria</taxon>
        <taxon>Pseudomonadati</taxon>
        <taxon>Pseudomonadota</taxon>
        <taxon>Betaproteobacteria</taxon>
        <taxon>Burkholderiales</taxon>
        <taxon>Sphaerotilaceae</taxon>
        <taxon>Inhella</taxon>
    </lineage>
</organism>
<evidence type="ECO:0000256" key="2">
    <source>
        <dbReference type="ARBA" id="ARBA00022475"/>
    </source>
</evidence>
<comment type="similarity">
    <text evidence="6">Belongs to the ABC-4 integral membrane protein family.</text>
</comment>
<evidence type="ECO:0000313" key="10">
    <source>
        <dbReference type="EMBL" id="MBB5203459.1"/>
    </source>
</evidence>
<feature type="transmembrane region" description="Helical" evidence="7">
    <location>
        <begin position="332"/>
        <end position="356"/>
    </location>
</feature>
<evidence type="ECO:0000256" key="7">
    <source>
        <dbReference type="SAM" id="Phobius"/>
    </source>
</evidence>
<feature type="domain" description="ABC3 transporter permease C-terminal" evidence="8">
    <location>
        <begin position="296"/>
        <end position="401"/>
    </location>
</feature>
<reference evidence="10 11" key="1">
    <citation type="submission" date="2020-08" db="EMBL/GenBank/DDBJ databases">
        <title>Genomic Encyclopedia of Type Strains, Phase IV (KMG-IV): sequencing the most valuable type-strain genomes for metagenomic binning, comparative biology and taxonomic classification.</title>
        <authorList>
            <person name="Goeker M."/>
        </authorList>
    </citation>
    <scope>NUCLEOTIDE SEQUENCE [LARGE SCALE GENOMIC DNA]</scope>
    <source>
        <strain evidence="10 11">DSM 23958</strain>
    </source>
</reference>
<evidence type="ECO:0000256" key="6">
    <source>
        <dbReference type="ARBA" id="ARBA00038076"/>
    </source>
</evidence>
<accession>A0A840S4M8</accession>
<dbReference type="InterPro" id="IPR025857">
    <property type="entry name" value="MacB_PCD"/>
</dbReference>
<dbReference type="PANTHER" id="PTHR30572:SF4">
    <property type="entry name" value="ABC TRANSPORTER PERMEASE YTRF"/>
    <property type="match status" value="1"/>
</dbReference>
<name>A0A840S4M8_9BURK</name>
<sequence>MLSQFAPILSTLKRHKIAAGLIVLEVALSFALISNALHVVQQRVSALNSPTGLPESELLAIEVRATRRLSNPDQLSAEDLRRLRALPGVQAVSIANQVLYGDNSNNSGAYTEPEQKGLRLFLSTYEGDEHMLKAHGMKLLAGRAFLPDEVQLSSTLRSQAEPRVPVIIVNRAVAEALAPGRPLETVLGRALHIYGEPGARIVGVVDGLQPPYPREARDGRYASLVPVAHSYRSGSYILRVAPADQARVLAAARQIFKEVEPSRLVLRTQTLLQMRQRYWAPDRALVWTLVGVCSALLVITALGIVGLASFWVEQRGRMIGIRRALGATRSDILRYFQLENALLCGLGVLLGTGAALGINQWLVASQGLPVRPLMHLLPAAVTLLLLGQLAVWAPARRASGLAPALAMRAG</sequence>
<dbReference type="RefSeq" id="WP_138857489.1">
    <property type="nucleotide sequence ID" value="NZ_CP040709.1"/>
</dbReference>
<evidence type="ECO:0000256" key="5">
    <source>
        <dbReference type="ARBA" id="ARBA00023136"/>
    </source>
</evidence>
<keyword evidence="3 7" id="KW-0812">Transmembrane</keyword>
<keyword evidence="5 7" id="KW-0472">Membrane</keyword>
<dbReference type="PANTHER" id="PTHR30572">
    <property type="entry name" value="MEMBRANE COMPONENT OF TRANSPORTER-RELATED"/>
    <property type="match status" value="1"/>
</dbReference>
<dbReference type="AlphaFoldDB" id="A0A840S4M8"/>
<proteinExistence type="inferred from homology"/>
<evidence type="ECO:0000313" key="11">
    <source>
        <dbReference type="Proteomes" id="UP000554837"/>
    </source>
</evidence>
<dbReference type="GO" id="GO:0022857">
    <property type="term" value="F:transmembrane transporter activity"/>
    <property type="evidence" value="ECO:0007669"/>
    <property type="project" value="TreeGrafter"/>
</dbReference>
<evidence type="ECO:0000256" key="4">
    <source>
        <dbReference type="ARBA" id="ARBA00022989"/>
    </source>
</evidence>
<feature type="domain" description="MacB-like periplasmic core" evidence="9">
    <location>
        <begin position="37"/>
        <end position="253"/>
    </location>
</feature>